<evidence type="ECO:0000313" key="2">
    <source>
        <dbReference type="Proteomes" id="UP000011115"/>
    </source>
</evidence>
<dbReference type="EnsemblPlants" id="PGSC0003DMT400067227">
    <property type="protein sequence ID" value="PGSC0003DMT400067227"/>
    <property type="gene ID" value="PGSC0003DMG400026143"/>
</dbReference>
<dbReference type="HOGENOM" id="CLU_2762809_0_0_1"/>
<dbReference type="InParanoid" id="M1CGX5"/>
<accession>M1CGX5</accession>
<dbReference type="AlphaFoldDB" id="M1CGX5"/>
<sequence>MICANAPRCFDDLLTSAGTWSSAEYARPVSICCTAVKAVCVRKLVTLQSTLPIRSDEVACSIKGETPVIE</sequence>
<name>M1CGX5_SOLTU</name>
<keyword evidence="2" id="KW-1185">Reference proteome</keyword>
<evidence type="ECO:0000313" key="1">
    <source>
        <dbReference type="EnsemblPlants" id="PGSC0003DMT400067227"/>
    </source>
</evidence>
<dbReference type="Proteomes" id="UP000011115">
    <property type="component" value="Unassembled WGS sequence"/>
</dbReference>
<proteinExistence type="predicted"/>
<reference evidence="1" key="2">
    <citation type="submission" date="2015-06" db="UniProtKB">
        <authorList>
            <consortium name="EnsemblPlants"/>
        </authorList>
    </citation>
    <scope>IDENTIFICATION</scope>
    <source>
        <strain evidence="1">DM1-3 516 R44</strain>
    </source>
</reference>
<organism evidence="1 2">
    <name type="scientific">Solanum tuberosum</name>
    <name type="common">Potato</name>
    <dbReference type="NCBI Taxonomy" id="4113"/>
    <lineage>
        <taxon>Eukaryota</taxon>
        <taxon>Viridiplantae</taxon>
        <taxon>Streptophyta</taxon>
        <taxon>Embryophyta</taxon>
        <taxon>Tracheophyta</taxon>
        <taxon>Spermatophyta</taxon>
        <taxon>Magnoliopsida</taxon>
        <taxon>eudicotyledons</taxon>
        <taxon>Gunneridae</taxon>
        <taxon>Pentapetalae</taxon>
        <taxon>asterids</taxon>
        <taxon>lamiids</taxon>
        <taxon>Solanales</taxon>
        <taxon>Solanaceae</taxon>
        <taxon>Solanoideae</taxon>
        <taxon>Solaneae</taxon>
        <taxon>Solanum</taxon>
    </lineage>
</organism>
<dbReference type="PaxDb" id="4113-PGSC0003DMT400067227"/>
<dbReference type="Gramene" id="PGSC0003DMT400067227">
    <property type="protein sequence ID" value="PGSC0003DMT400067227"/>
    <property type="gene ID" value="PGSC0003DMG400026143"/>
</dbReference>
<reference evidence="2" key="1">
    <citation type="journal article" date="2011" name="Nature">
        <title>Genome sequence and analysis of the tuber crop potato.</title>
        <authorList>
            <consortium name="The Potato Genome Sequencing Consortium"/>
        </authorList>
    </citation>
    <scope>NUCLEOTIDE SEQUENCE [LARGE SCALE GENOMIC DNA]</scope>
    <source>
        <strain evidence="2">cv. DM1-3 516 R44</strain>
    </source>
</reference>
<protein>
    <submittedName>
        <fullName evidence="1">Uncharacterized protein</fullName>
    </submittedName>
</protein>